<evidence type="ECO:0000259" key="5">
    <source>
        <dbReference type="PROSITE" id="PS51755"/>
    </source>
</evidence>
<keyword evidence="2" id="KW-0597">Phosphoprotein</keyword>
<dbReference type="InterPro" id="IPR011006">
    <property type="entry name" value="CheY-like_superfamily"/>
</dbReference>
<feature type="modified residue" description="4-aspartylphosphate" evidence="2">
    <location>
        <position position="55"/>
    </location>
</feature>
<dbReference type="RefSeq" id="WP_015110864.1">
    <property type="nucleotide sequence ID" value="NC_019675.1"/>
</dbReference>
<dbReference type="PROSITE" id="PS51755">
    <property type="entry name" value="OMPR_PHOB"/>
    <property type="match status" value="1"/>
</dbReference>
<dbReference type="GO" id="GO:0006355">
    <property type="term" value="P:regulation of DNA-templated transcription"/>
    <property type="evidence" value="ECO:0007669"/>
    <property type="project" value="InterPro"/>
</dbReference>
<dbReference type="eggNOG" id="COG0745">
    <property type="taxonomic scope" value="Bacteria"/>
</dbReference>
<dbReference type="SMART" id="SM00862">
    <property type="entry name" value="Trans_reg_C"/>
    <property type="match status" value="1"/>
</dbReference>
<protein>
    <submittedName>
        <fullName evidence="6">Response regulator with CheY-like receiver domain and winged-helix DNA-binding domain</fullName>
    </submittedName>
</protein>
<keyword evidence="1 3" id="KW-0238">DNA-binding</keyword>
<name>K9PCG8_CYAGP</name>
<dbReference type="PANTHER" id="PTHR48111:SF5">
    <property type="entry name" value="RESPONSE REGULATOR RPPA"/>
    <property type="match status" value="1"/>
</dbReference>
<feature type="DNA-binding region" description="OmpR/PhoB-type" evidence="3">
    <location>
        <begin position="128"/>
        <end position="230"/>
    </location>
</feature>
<dbReference type="SMART" id="SM00448">
    <property type="entry name" value="REC"/>
    <property type="match status" value="1"/>
</dbReference>
<dbReference type="KEGG" id="cgc:Cyagr_3364"/>
<dbReference type="PANTHER" id="PTHR48111">
    <property type="entry name" value="REGULATOR OF RPOS"/>
    <property type="match status" value="1"/>
</dbReference>
<dbReference type="GO" id="GO:0005829">
    <property type="term" value="C:cytosol"/>
    <property type="evidence" value="ECO:0007669"/>
    <property type="project" value="TreeGrafter"/>
</dbReference>
<dbReference type="GO" id="GO:0000976">
    <property type="term" value="F:transcription cis-regulatory region binding"/>
    <property type="evidence" value="ECO:0007669"/>
    <property type="project" value="TreeGrafter"/>
</dbReference>
<dbReference type="SUPFAM" id="SSF52172">
    <property type="entry name" value="CheY-like"/>
    <property type="match status" value="1"/>
</dbReference>
<sequence length="236" mass="26057">MPLRILLVEDEAELASAIQAVLRADQHVVDHVAEGLGGWSLLRSDLATYNLAIVDWMLPGLSGVELCRRLRGAGLTLPVLMLTALADTSHRVQGLDAGADDYLSKPFAMEELLARIRALQRRQPSYREPLLRVGSFELDPAEGCLTVQQSKATTRISLSAKELQLMAYFMEHPKEIIPGSRLRTQLWSLDEDPISNVVAAQVRLLRRKIASHGLASPIETVPSKGYRFDPETAAEP</sequence>
<dbReference type="InterPro" id="IPR001867">
    <property type="entry name" value="OmpR/PhoB-type_DNA-bd"/>
</dbReference>
<dbReference type="NCBIfam" id="NF041734">
    <property type="entry name" value="resp_reg_RppA"/>
    <property type="match status" value="1"/>
</dbReference>
<dbReference type="InterPro" id="IPR001789">
    <property type="entry name" value="Sig_transdc_resp-reg_receiver"/>
</dbReference>
<dbReference type="Pfam" id="PF00072">
    <property type="entry name" value="Response_reg"/>
    <property type="match status" value="1"/>
</dbReference>
<evidence type="ECO:0000313" key="6">
    <source>
        <dbReference type="EMBL" id="AFY30431.1"/>
    </source>
</evidence>
<dbReference type="InterPro" id="IPR049767">
    <property type="entry name" value="RppA"/>
</dbReference>
<proteinExistence type="predicted"/>
<gene>
    <name evidence="6" type="ordered locus">Cyagr_3364</name>
</gene>
<dbReference type="GO" id="GO:0000156">
    <property type="term" value="F:phosphorelay response regulator activity"/>
    <property type="evidence" value="ECO:0007669"/>
    <property type="project" value="TreeGrafter"/>
</dbReference>
<evidence type="ECO:0000259" key="4">
    <source>
        <dbReference type="PROSITE" id="PS50110"/>
    </source>
</evidence>
<evidence type="ECO:0000313" key="7">
    <source>
        <dbReference type="Proteomes" id="UP000010388"/>
    </source>
</evidence>
<dbReference type="InterPro" id="IPR016032">
    <property type="entry name" value="Sig_transdc_resp-reg_C-effctor"/>
</dbReference>
<dbReference type="PATRIC" id="fig|292564.3.peg.3193"/>
<evidence type="ECO:0000256" key="2">
    <source>
        <dbReference type="PROSITE-ProRule" id="PRU00169"/>
    </source>
</evidence>
<dbReference type="Gene3D" id="1.10.10.10">
    <property type="entry name" value="Winged helix-like DNA-binding domain superfamily/Winged helix DNA-binding domain"/>
    <property type="match status" value="1"/>
</dbReference>
<dbReference type="EMBL" id="CP003495">
    <property type="protein sequence ID" value="AFY30431.1"/>
    <property type="molecule type" value="Genomic_DNA"/>
</dbReference>
<dbReference type="Gene3D" id="6.10.250.690">
    <property type="match status" value="1"/>
</dbReference>
<dbReference type="STRING" id="292564.Cyagr_3364"/>
<dbReference type="HOGENOM" id="CLU_000445_30_1_3"/>
<feature type="domain" description="OmpR/PhoB-type" evidence="5">
    <location>
        <begin position="128"/>
        <end position="230"/>
    </location>
</feature>
<dbReference type="InterPro" id="IPR036388">
    <property type="entry name" value="WH-like_DNA-bd_sf"/>
</dbReference>
<dbReference type="Proteomes" id="UP000010388">
    <property type="component" value="Chromosome"/>
</dbReference>
<dbReference type="GO" id="GO:0032993">
    <property type="term" value="C:protein-DNA complex"/>
    <property type="evidence" value="ECO:0007669"/>
    <property type="project" value="TreeGrafter"/>
</dbReference>
<dbReference type="Pfam" id="PF00486">
    <property type="entry name" value="Trans_reg_C"/>
    <property type="match status" value="1"/>
</dbReference>
<dbReference type="AlphaFoldDB" id="K9PCG8"/>
<evidence type="ECO:0000256" key="1">
    <source>
        <dbReference type="ARBA" id="ARBA00023125"/>
    </source>
</evidence>
<accession>K9PCG8</accession>
<dbReference type="InterPro" id="IPR039420">
    <property type="entry name" value="WalR-like"/>
</dbReference>
<feature type="domain" description="Response regulatory" evidence="4">
    <location>
        <begin position="4"/>
        <end position="120"/>
    </location>
</feature>
<dbReference type="PROSITE" id="PS50110">
    <property type="entry name" value="RESPONSE_REGULATORY"/>
    <property type="match status" value="1"/>
</dbReference>
<organism evidence="6 7">
    <name type="scientific">Cyanobium gracile (strain ATCC 27147 / PCC 6307)</name>
    <dbReference type="NCBI Taxonomy" id="292564"/>
    <lineage>
        <taxon>Bacteria</taxon>
        <taxon>Bacillati</taxon>
        <taxon>Cyanobacteriota</taxon>
        <taxon>Cyanophyceae</taxon>
        <taxon>Synechococcales</taxon>
        <taxon>Prochlorococcaceae</taxon>
        <taxon>Cyanobium</taxon>
    </lineage>
</organism>
<evidence type="ECO:0000256" key="3">
    <source>
        <dbReference type="PROSITE-ProRule" id="PRU01091"/>
    </source>
</evidence>
<dbReference type="SUPFAM" id="SSF46894">
    <property type="entry name" value="C-terminal effector domain of the bipartite response regulators"/>
    <property type="match status" value="1"/>
</dbReference>
<dbReference type="Gene3D" id="3.40.50.2300">
    <property type="match status" value="1"/>
</dbReference>
<reference evidence="7" key="1">
    <citation type="journal article" date="2013" name="Proc. Natl. Acad. Sci. U.S.A.">
        <title>Improving the coverage of the cyanobacterial phylum using diversity-driven genome sequencing.</title>
        <authorList>
            <person name="Shih P.M."/>
            <person name="Wu D."/>
            <person name="Latifi A."/>
            <person name="Axen S.D."/>
            <person name="Fewer D.P."/>
            <person name="Talla E."/>
            <person name="Calteau A."/>
            <person name="Cai F."/>
            <person name="Tandeau de Marsac N."/>
            <person name="Rippka R."/>
            <person name="Herdman M."/>
            <person name="Sivonen K."/>
            <person name="Coursin T."/>
            <person name="Laurent T."/>
            <person name="Goodwin L."/>
            <person name="Nolan M."/>
            <person name="Davenport K.W."/>
            <person name="Han C.S."/>
            <person name="Rubin E.M."/>
            <person name="Eisen J.A."/>
            <person name="Woyke T."/>
            <person name="Gugger M."/>
            <person name="Kerfeld C.A."/>
        </authorList>
    </citation>
    <scope>NUCLEOTIDE SEQUENCE [LARGE SCALE GENOMIC DNA]</scope>
    <source>
        <strain evidence="7">ATCC 27147 / PCC 6307</strain>
    </source>
</reference>
<dbReference type="CDD" id="cd00383">
    <property type="entry name" value="trans_reg_C"/>
    <property type="match status" value="1"/>
</dbReference>